<keyword evidence="4" id="KW-0175">Coiled coil</keyword>
<evidence type="ECO:0000313" key="7">
    <source>
        <dbReference type="Proteomes" id="UP001159042"/>
    </source>
</evidence>
<dbReference type="InterPro" id="IPR051826">
    <property type="entry name" value="E3_ubiquitin-ligase_domain"/>
</dbReference>
<name>A0AAV8W0B2_9CUCU</name>
<reference evidence="6 7" key="1">
    <citation type="journal article" date="2023" name="Insect Mol. Biol.">
        <title>Genome sequencing provides insights into the evolution of gene families encoding plant cell wall-degrading enzymes in longhorned beetles.</title>
        <authorList>
            <person name="Shin N.R."/>
            <person name="Okamura Y."/>
            <person name="Kirsch R."/>
            <person name="Pauchet Y."/>
        </authorList>
    </citation>
    <scope>NUCLEOTIDE SEQUENCE [LARGE SCALE GENOMIC DNA]</scope>
    <source>
        <strain evidence="6">EAD_L_NR</strain>
    </source>
</reference>
<keyword evidence="1 3" id="KW-0863">Zinc-finger</keyword>
<dbReference type="Gene3D" id="3.30.40.10">
    <property type="entry name" value="Zinc/RING finger domain, C3HC4 (zinc finger)"/>
    <property type="match status" value="1"/>
</dbReference>
<evidence type="ECO:0000256" key="4">
    <source>
        <dbReference type="SAM" id="Coils"/>
    </source>
</evidence>
<feature type="coiled-coil region" evidence="4">
    <location>
        <begin position="393"/>
        <end position="463"/>
    </location>
</feature>
<feature type="domain" description="RING-type" evidence="5">
    <location>
        <begin position="793"/>
        <end position="833"/>
    </location>
</feature>
<comment type="caution">
    <text evidence="6">The sequence shown here is derived from an EMBL/GenBank/DDBJ whole genome shotgun (WGS) entry which is preliminary data.</text>
</comment>
<dbReference type="Proteomes" id="UP001159042">
    <property type="component" value="Unassembled WGS sequence"/>
</dbReference>
<dbReference type="InterPro" id="IPR013083">
    <property type="entry name" value="Znf_RING/FYVE/PHD"/>
</dbReference>
<accession>A0AAV8W0B2</accession>
<keyword evidence="2" id="KW-0862">Zinc</keyword>
<dbReference type="GO" id="GO:0006511">
    <property type="term" value="P:ubiquitin-dependent protein catabolic process"/>
    <property type="evidence" value="ECO:0007669"/>
    <property type="project" value="TreeGrafter"/>
</dbReference>
<dbReference type="AlphaFoldDB" id="A0AAV8W0B2"/>
<dbReference type="GO" id="GO:0061630">
    <property type="term" value="F:ubiquitin protein ligase activity"/>
    <property type="evidence" value="ECO:0007669"/>
    <property type="project" value="TreeGrafter"/>
</dbReference>
<evidence type="ECO:0000256" key="1">
    <source>
        <dbReference type="ARBA" id="ARBA00022771"/>
    </source>
</evidence>
<dbReference type="InterPro" id="IPR001841">
    <property type="entry name" value="Znf_RING"/>
</dbReference>
<protein>
    <recommendedName>
        <fullName evidence="5">RING-type domain-containing protein</fullName>
    </recommendedName>
</protein>
<proteinExistence type="predicted"/>
<organism evidence="6 7">
    <name type="scientific">Exocentrus adspersus</name>
    <dbReference type="NCBI Taxonomy" id="1586481"/>
    <lineage>
        <taxon>Eukaryota</taxon>
        <taxon>Metazoa</taxon>
        <taxon>Ecdysozoa</taxon>
        <taxon>Arthropoda</taxon>
        <taxon>Hexapoda</taxon>
        <taxon>Insecta</taxon>
        <taxon>Pterygota</taxon>
        <taxon>Neoptera</taxon>
        <taxon>Endopterygota</taxon>
        <taxon>Coleoptera</taxon>
        <taxon>Polyphaga</taxon>
        <taxon>Cucujiformia</taxon>
        <taxon>Chrysomeloidea</taxon>
        <taxon>Cerambycidae</taxon>
        <taxon>Lamiinae</taxon>
        <taxon>Acanthocinini</taxon>
        <taxon>Exocentrus</taxon>
    </lineage>
</organism>
<evidence type="ECO:0000256" key="2">
    <source>
        <dbReference type="ARBA" id="ARBA00022833"/>
    </source>
</evidence>
<keyword evidence="1 3" id="KW-0479">Metal-binding</keyword>
<dbReference type="GO" id="GO:0008270">
    <property type="term" value="F:zinc ion binding"/>
    <property type="evidence" value="ECO:0007669"/>
    <property type="project" value="UniProtKB-KW"/>
</dbReference>
<dbReference type="SMART" id="SM00184">
    <property type="entry name" value="RING"/>
    <property type="match status" value="1"/>
</dbReference>
<keyword evidence="7" id="KW-1185">Reference proteome</keyword>
<dbReference type="EMBL" id="JANEYG010000017">
    <property type="protein sequence ID" value="KAJ8919567.1"/>
    <property type="molecule type" value="Genomic_DNA"/>
</dbReference>
<dbReference type="Pfam" id="PF13639">
    <property type="entry name" value="zf-RING_2"/>
    <property type="match status" value="1"/>
</dbReference>
<evidence type="ECO:0000256" key="3">
    <source>
        <dbReference type="PROSITE-ProRule" id="PRU00175"/>
    </source>
</evidence>
<gene>
    <name evidence="6" type="ORF">NQ315_002189</name>
</gene>
<evidence type="ECO:0000259" key="5">
    <source>
        <dbReference type="PROSITE" id="PS50089"/>
    </source>
</evidence>
<dbReference type="PROSITE" id="PS50089">
    <property type="entry name" value="ZF_RING_2"/>
    <property type="match status" value="1"/>
</dbReference>
<dbReference type="PANTHER" id="PTHR22765">
    <property type="entry name" value="RING FINGER AND PROTEASE ASSOCIATED DOMAIN-CONTAINING"/>
    <property type="match status" value="1"/>
</dbReference>
<dbReference type="SUPFAM" id="SSF57850">
    <property type="entry name" value="RING/U-box"/>
    <property type="match status" value="1"/>
</dbReference>
<sequence>MNSDISGVFHQMLVEEYERRKDQYLDVVAMKRQNFNTLLEVAHNELRNKSYAEATKCYYNLIQLVKVDPYPDEFQLSRDTDFAIKCCFCYSGLMDPDRFKDDNMHDALVNVIRELNDKFRTRLFPMFLLVLLNFHKKDWLSSLTWCNDVVNCNYLDEEDGKNQVPEFFKELLPDPSQIMTQIEACEHIAYFGYGEKLTRNALLKPKLEKYKSWVYKLDDFIANRISKLKPPISEMDLHTIFHHEIFPLWCLSNGKECTNYFSEKFATKCLQCMRGKLYESFPEDLVDDRDLFEKYVDKCVELYRQKKHSGESLLARLESNLAIEPQRNETKDTSVVKKKLCSVLSQTDKVKSSNKIIQTDACKTRNSEVQVSGNDSQVLNAIWEIKNKCMTLQEKKEETISKLNRKISELQEKINKEATTKKNAEQEVEKQITSLKFETHKLKDQLAEEEKKLKNQADKTVSLQALLIEQNHDKFSLYKNHYKFCEKQSAFMVAYLKDLEKTLTATSIPSLRACQQSIGIWENRLWRAHKGLDQLTSFYQKLKEDVMKSDLPNAIWPELPELPRLEENFILINFKSAISNIIHTEEKLYWKIAADFQNHMQQTNSLHNYPANVQRPQFLPQNSMYAPPRFVYSTTQTVQMQHRPQLQQVPTRNVPPLEQFGIRTVPAGADTHSEQNRTSRSVELFNRAVGTSVNPAEMVNQESQTRDESTASRPENDTIVLDYVMQHCSGATEEDVTLALLDVLKKKGTLSCIPKEQLINDVKHILGTKKQSAWVMPKSPHVTWHKDDAEKECSICFEEFSSHDTYTLSCQHSFHKECIRKWLKTSSICPICRIHCIFDEEFPPLH</sequence>
<evidence type="ECO:0000313" key="6">
    <source>
        <dbReference type="EMBL" id="KAJ8919567.1"/>
    </source>
</evidence>